<evidence type="ECO:0000256" key="1">
    <source>
        <dbReference type="ARBA" id="ARBA00009902"/>
    </source>
</evidence>
<comment type="similarity">
    <text evidence="1 4">Belongs to the glycosyl hydrolase 32 family.</text>
</comment>
<reference evidence="8 9" key="1">
    <citation type="submission" date="2024-06" db="EMBL/GenBank/DDBJ databases">
        <title>Soil Sphingobacterium thalpophilum.</title>
        <authorList>
            <person name="Yang J."/>
            <person name="Li J."/>
        </authorList>
    </citation>
    <scope>NUCLEOTIDE SEQUENCE [LARGE SCALE GENOMIC DNA]</scope>
    <source>
        <strain evidence="8 9">22g91tb</strain>
    </source>
</reference>
<dbReference type="SUPFAM" id="SSF75005">
    <property type="entry name" value="Arabinanase/levansucrase/invertase"/>
    <property type="match status" value="1"/>
</dbReference>
<sequence>MMNKLKNFAAVLLMTGIAGAVSAQTVLKKTDDPEEKYRPLYHFTPKQGWMNDPNGMVYLNGNYHLFFQHNPEKPVWGPMHWGHAISKDLIHWEEQKIALYPDSLGTIFSGSAVIDKHNTAGFGKNAMVAIFTHHNHQEEDRKTGLHQNQSLAYSLDQGRTWTKYKGNPVLPNPGIWDFRDPKVMWFEASKSWIMTLATKDCITFYSSKNLKEWKKESEFGKHVGAHGGVWECPDLIPMHYQGQSKWVLLVSINPGGPNGGSVTQYFVGDFDGHQFVPSDNEMKWLDWGPDNYAGVTWSNLGSRHLMIGWMSNWQYANVVPTTRWRSASTIPRSLTLEKVGKTYYVSSAAAAEVAAAFGPIKTYKVQEAKELAVPQQLPEAFRLDLNKLKRQSVELVLSNSLGDKLVVGYSKEKNEYYIDRTQSGLTDFSSEFPKRSVASRISDSDTLSLSLYVDVSSVELFGDGGLTTMTSLFFPRQPMSNLRLVGQHMLELQELCISPFKGK</sequence>
<evidence type="ECO:0000313" key="8">
    <source>
        <dbReference type="EMBL" id="MEZ0454283.1"/>
    </source>
</evidence>
<dbReference type="SMART" id="SM00640">
    <property type="entry name" value="Glyco_32"/>
    <property type="match status" value="1"/>
</dbReference>
<dbReference type="Proteomes" id="UP001566204">
    <property type="component" value="Unassembled WGS sequence"/>
</dbReference>
<feature type="domain" description="Glycosyl hydrolase family 32 N-terminal" evidence="6">
    <location>
        <begin position="42"/>
        <end position="343"/>
    </location>
</feature>
<dbReference type="InterPro" id="IPR023296">
    <property type="entry name" value="Glyco_hydro_beta-prop_sf"/>
</dbReference>
<evidence type="ECO:0000256" key="3">
    <source>
        <dbReference type="ARBA" id="ARBA00023295"/>
    </source>
</evidence>
<dbReference type="GeneID" id="78463679"/>
<evidence type="ECO:0000256" key="5">
    <source>
        <dbReference type="SAM" id="SignalP"/>
    </source>
</evidence>
<dbReference type="InterPro" id="IPR013148">
    <property type="entry name" value="Glyco_hydro_32_N"/>
</dbReference>
<comment type="caution">
    <text evidence="8">The sequence shown here is derived from an EMBL/GenBank/DDBJ whole genome shotgun (WGS) entry which is preliminary data.</text>
</comment>
<feature type="domain" description="Glycosyl hydrolase family 32 C-terminal" evidence="7">
    <location>
        <begin position="380"/>
        <end position="485"/>
    </location>
</feature>
<dbReference type="SUPFAM" id="SSF49899">
    <property type="entry name" value="Concanavalin A-like lectins/glucanases"/>
    <property type="match status" value="1"/>
</dbReference>
<name>A0ABV4HIJ4_9SPHI</name>
<dbReference type="Pfam" id="PF08244">
    <property type="entry name" value="Glyco_hydro_32C"/>
    <property type="match status" value="1"/>
</dbReference>
<evidence type="ECO:0000256" key="4">
    <source>
        <dbReference type="RuleBase" id="RU362110"/>
    </source>
</evidence>
<dbReference type="InterPro" id="IPR013189">
    <property type="entry name" value="Glyco_hydro_32_C"/>
</dbReference>
<evidence type="ECO:0000256" key="2">
    <source>
        <dbReference type="ARBA" id="ARBA00022801"/>
    </source>
</evidence>
<dbReference type="GO" id="GO:0016787">
    <property type="term" value="F:hydrolase activity"/>
    <property type="evidence" value="ECO:0007669"/>
    <property type="project" value="UniProtKB-KW"/>
</dbReference>
<dbReference type="InterPro" id="IPR013320">
    <property type="entry name" value="ConA-like_dom_sf"/>
</dbReference>
<dbReference type="PANTHER" id="PTHR42800:SF1">
    <property type="entry name" value="EXOINULINASE INUD (AFU_ORTHOLOGUE AFUA_5G00480)"/>
    <property type="match status" value="1"/>
</dbReference>
<evidence type="ECO:0000259" key="6">
    <source>
        <dbReference type="Pfam" id="PF00251"/>
    </source>
</evidence>
<dbReference type="EMBL" id="JBEOQB010000007">
    <property type="protein sequence ID" value="MEZ0454283.1"/>
    <property type="molecule type" value="Genomic_DNA"/>
</dbReference>
<dbReference type="Gene3D" id="2.60.120.560">
    <property type="entry name" value="Exo-inulinase, domain 1"/>
    <property type="match status" value="1"/>
</dbReference>
<protein>
    <submittedName>
        <fullName evidence="8">Glycoside hydrolase family 32 protein</fullName>
    </submittedName>
</protein>
<organism evidence="8 9">
    <name type="scientific">Sphingobacterium thalpophilum</name>
    <dbReference type="NCBI Taxonomy" id="259"/>
    <lineage>
        <taxon>Bacteria</taxon>
        <taxon>Pseudomonadati</taxon>
        <taxon>Bacteroidota</taxon>
        <taxon>Sphingobacteriia</taxon>
        <taxon>Sphingobacteriales</taxon>
        <taxon>Sphingobacteriaceae</taxon>
        <taxon>Sphingobacterium</taxon>
    </lineage>
</organism>
<keyword evidence="2 4" id="KW-0378">Hydrolase</keyword>
<accession>A0ABV4HIJ4</accession>
<keyword evidence="3 4" id="KW-0326">Glycosidase</keyword>
<keyword evidence="9" id="KW-1185">Reference proteome</keyword>
<dbReference type="CDD" id="cd18622">
    <property type="entry name" value="GH32_Inu-like"/>
    <property type="match status" value="1"/>
</dbReference>
<feature type="signal peptide" evidence="5">
    <location>
        <begin position="1"/>
        <end position="23"/>
    </location>
</feature>
<dbReference type="InterPro" id="IPR001362">
    <property type="entry name" value="Glyco_hydro_32"/>
</dbReference>
<dbReference type="PROSITE" id="PS00609">
    <property type="entry name" value="GLYCOSYL_HYDROL_F32"/>
    <property type="match status" value="1"/>
</dbReference>
<feature type="chain" id="PRO_5045965130" evidence="5">
    <location>
        <begin position="24"/>
        <end position="503"/>
    </location>
</feature>
<evidence type="ECO:0000313" key="9">
    <source>
        <dbReference type="Proteomes" id="UP001566204"/>
    </source>
</evidence>
<dbReference type="PANTHER" id="PTHR42800">
    <property type="entry name" value="EXOINULINASE INUD (AFU_ORTHOLOGUE AFUA_5G00480)"/>
    <property type="match status" value="1"/>
</dbReference>
<keyword evidence="5" id="KW-0732">Signal</keyword>
<evidence type="ECO:0000259" key="7">
    <source>
        <dbReference type="Pfam" id="PF08244"/>
    </source>
</evidence>
<dbReference type="RefSeq" id="WP_232048700.1">
    <property type="nucleotide sequence ID" value="NZ_JBEOQA010000002.1"/>
</dbReference>
<dbReference type="Pfam" id="PF00251">
    <property type="entry name" value="Glyco_hydro_32N"/>
    <property type="match status" value="1"/>
</dbReference>
<dbReference type="InterPro" id="IPR018053">
    <property type="entry name" value="Glyco_hydro_32_AS"/>
</dbReference>
<gene>
    <name evidence="8" type="ORF">ABTW24_22015</name>
</gene>
<proteinExistence type="inferred from homology"/>
<dbReference type="Gene3D" id="2.115.10.20">
    <property type="entry name" value="Glycosyl hydrolase domain, family 43"/>
    <property type="match status" value="1"/>
</dbReference>